<accession>A0ABV4HKD5</accession>
<keyword evidence="1" id="KW-0812">Transmembrane</keyword>
<name>A0ABV4HKD5_9GAMM</name>
<reference evidence="2 3" key="1">
    <citation type="submission" date="2024-07" db="EMBL/GenBank/DDBJ databases">
        <title>Luteimonas salilacus sp. nov., isolated from the shore soil of Salt Lake in Tibet of China.</title>
        <authorList>
            <person name="Zhang X."/>
            <person name="Li A."/>
        </authorList>
    </citation>
    <scope>NUCLEOTIDE SEQUENCE [LARGE SCALE GENOMIC DNA]</scope>
    <source>
        <strain evidence="2 3">B3-2-R+30</strain>
    </source>
</reference>
<evidence type="ECO:0008006" key="4">
    <source>
        <dbReference type="Google" id="ProtNLM"/>
    </source>
</evidence>
<keyword evidence="1" id="KW-0472">Membrane</keyword>
<evidence type="ECO:0000256" key="1">
    <source>
        <dbReference type="SAM" id="Phobius"/>
    </source>
</evidence>
<dbReference type="Proteomes" id="UP001566331">
    <property type="component" value="Unassembled WGS sequence"/>
</dbReference>
<keyword evidence="3" id="KW-1185">Reference proteome</keyword>
<comment type="caution">
    <text evidence="2">The sequence shown here is derived from an EMBL/GenBank/DDBJ whole genome shotgun (WGS) entry which is preliminary data.</text>
</comment>
<protein>
    <recommendedName>
        <fullName evidence="4">ABC transporter permease</fullName>
    </recommendedName>
</protein>
<gene>
    <name evidence="2" type="ORF">AB6713_00840</name>
</gene>
<organism evidence="2 3">
    <name type="scientific">Luteimonas salinilitoris</name>
    <dbReference type="NCBI Taxonomy" id="3237697"/>
    <lineage>
        <taxon>Bacteria</taxon>
        <taxon>Pseudomonadati</taxon>
        <taxon>Pseudomonadota</taxon>
        <taxon>Gammaproteobacteria</taxon>
        <taxon>Lysobacterales</taxon>
        <taxon>Lysobacteraceae</taxon>
        <taxon>Luteimonas</taxon>
    </lineage>
</organism>
<dbReference type="RefSeq" id="WP_370563287.1">
    <property type="nucleotide sequence ID" value="NZ_JBFWIB010000003.1"/>
</dbReference>
<feature type="transmembrane region" description="Helical" evidence="1">
    <location>
        <begin position="21"/>
        <end position="39"/>
    </location>
</feature>
<evidence type="ECO:0000313" key="3">
    <source>
        <dbReference type="Proteomes" id="UP001566331"/>
    </source>
</evidence>
<sequence length="44" mass="4639">MLHVVKLIERRFPGRGRAVTIALLLASLLALLVGTLLLSTPGGT</sequence>
<evidence type="ECO:0000313" key="2">
    <source>
        <dbReference type="EMBL" id="MEZ0473169.1"/>
    </source>
</evidence>
<dbReference type="EMBL" id="JBFWIC010000001">
    <property type="protein sequence ID" value="MEZ0473169.1"/>
    <property type="molecule type" value="Genomic_DNA"/>
</dbReference>
<keyword evidence="1" id="KW-1133">Transmembrane helix</keyword>
<proteinExistence type="predicted"/>